<reference evidence="1" key="2">
    <citation type="submission" date="2021-04" db="EMBL/GenBank/DDBJ databases">
        <authorList>
            <person name="Gilroy R."/>
        </authorList>
    </citation>
    <scope>NUCLEOTIDE SEQUENCE</scope>
    <source>
        <strain evidence="1">ChiSjej5B23-2810</strain>
    </source>
</reference>
<name>A0A9D2T302_9FIRM</name>
<protein>
    <submittedName>
        <fullName evidence="1">Uncharacterized protein</fullName>
    </submittedName>
</protein>
<evidence type="ECO:0000313" key="2">
    <source>
        <dbReference type="Proteomes" id="UP000823906"/>
    </source>
</evidence>
<gene>
    <name evidence="1" type="ORF">H9703_03680</name>
</gene>
<organism evidence="1 2">
    <name type="scientific">Candidatus Faecalibacterium faecigallinarum</name>
    <dbReference type="NCBI Taxonomy" id="2838577"/>
    <lineage>
        <taxon>Bacteria</taxon>
        <taxon>Bacillati</taxon>
        <taxon>Bacillota</taxon>
        <taxon>Clostridia</taxon>
        <taxon>Eubacteriales</taxon>
        <taxon>Oscillospiraceae</taxon>
        <taxon>Faecalibacterium</taxon>
    </lineage>
</organism>
<dbReference type="Proteomes" id="UP000823906">
    <property type="component" value="Unassembled WGS sequence"/>
</dbReference>
<evidence type="ECO:0000313" key="1">
    <source>
        <dbReference type="EMBL" id="HJC45223.1"/>
    </source>
</evidence>
<accession>A0A9D2T302</accession>
<dbReference type="EMBL" id="DWWN01000031">
    <property type="protein sequence ID" value="HJC45223.1"/>
    <property type="molecule type" value="Genomic_DNA"/>
</dbReference>
<dbReference type="AlphaFoldDB" id="A0A9D2T302"/>
<proteinExistence type="predicted"/>
<sequence>MREQDKLHIRENVQAMYIFELLMGWLDRSILTPEQDDKIENVFAKGAAVNRLYGEMMESYSRLSERLHPGKEDDADVEVFFNCALDMCEEVGLKMYRYGRYYALHPEAFPAMYDDYASYYLHEAGQEQSADAPV</sequence>
<comment type="caution">
    <text evidence="1">The sequence shown here is derived from an EMBL/GenBank/DDBJ whole genome shotgun (WGS) entry which is preliminary data.</text>
</comment>
<reference evidence="1" key="1">
    <citation type="journal article" date="2021" name="PeerJ">
        <title>Extensive microbial diversity within the chicken gut microbiome revealed by metagenomics and culture.</title>
        <authorList>
            <person name="Gilroy R."/>
            <person name="Ravi A."/>
            <person name="Getino M."/>
            <person name="Pursley I."/>
            <person name="Horton D.L."/>
            <person name="Alikhan N.F."/>
            <person name="Baker D."/>
            <person name="Gharbi K."/>
            <person name="Hall N."/>
            <person name="Watson M."/>
            <person name="Adriaenssens E.M."/>
            <person name="Foster-Nyarko E."/>
            <person name="Jarju S."/>
            <person name="Secka A."/>
            <person name="Antonio M."/>
            <person name="Oren A."/>
            <person name="Chaudhuri R.R."/>
            <person name="La Ragione R."/>
            <person name="Hildebrand F."/>
            <person name="Pallen M.J."/>
        </authorList>
    </citation>
    <scope>NUCLEOTIDE SEQUENCE</scope>
    <source>
        <strain evidence="1">ChiSjej5B23-2810</strain>
    </source>
</reference>